<proteinExistence type="predicted"/>
<evidence type="ECO:0000313" key="4">
    <source>
        <dbReference type="Proteomes" id="UP001652445"/>
    </source>
</evidence>
<gene>
    <name evidence="3" type="ORF">OB236_38310</name>
</gene>
<reference evidence="3 4" key="1">
    <citation type="submission" date="2022-09" db="EMBL/GenBank/DDBJ databases">
        <authorList>
            <person name="Han X.L."/>
            <person name="Wang Q."/>
            <person name="Lu T."/>
        </authorList>
    </citation>
    <scope>NUCLEOTIDE SEQUENCE [LARGE SCALE GENOMIC DNA]</scope>
    <source>
        <strain evidence="3 4">WQ 127069</strain>
    </source>
</reference>
<protein>
    <submittedName>
        <fullName evidence="3">Transglycosylase</fullName>
    </submittedName>
</protein>
<organism evidence="3 4">
    <name type="scientific">Paenibacillus baimaensis</name>
    <dbReference type="NCBI Taxonomy" id="2982185"/>
    <lineage>
        <taxon>Bacteria</taxon>
        <taxon>Bacillati</taxon>
        <taxon>Bacillota</taxon>
        <taxon>Bacilli</taxon>
        <taxon>Bacillales</taxon>
        <taxon>Paenibacillaceae</taxon>
        <taxon>Paenibacillus</taxon>
    </lineage>
</organism>
<feature type="compositionally biased region" description="Polar residues" evidence="2">
    <location>
        <begin position="136"/>
        <end position="152"/>
    </location>
</feature>
<comment type="caution">
    <text evidence="3">The sequence shown here is derived from an EMBL/GenBank/DDBJ whole genome shotgun (WGS) entry which is preliminary data.</text>
</comment>
<feature type="coiled-coil region" evidence="1">
    <location>
        <begin position="1514"/>
        <end position="1541"/>
    </location>
</feature>
<keyword evidence="1" id="KW-0175">Coiled coil</keyword>
<keyword evidence="4" id="KW-1185">Reference proteome</keyword>
<evidence type="ECO:0000256" key="1">
    <source>
        <dbReference type="SAM" id="Coils"/>
    </source>
</evidence>
<name>A0ABT2UTM0_9BACL</name>
<feature type="coiled-coil region" evidence="1">
    <location>
        <begin position="829"/>
        <end position="861"/>
    </location>
</feature>
<evidence type="ECO:0000256" key="2">
    <source>
        <dbReference type="SAM" id="MobiDB-lite"/>
    </source>
</evidence>
<dbReference type="Proteomes" id="UP001652445">
    <property type="component" value="Unassembled WGS sequence"/>
</dbReference>
<dbReference type="RefSeq" id="WP_262688677.1">
    <property type="nucleotide sequence ID" value="NZ_JAOQIO010000124.1"/>
</dbReference>
<feature type="coiled-coil region" evidence="1">
    <location>
        <begin position="171"/>
        <end position="219"/>
    </location>
</feature>
<feature type="coiled-coil region" evidence="1">
    <location>
        <begin position="1284"/>
        <end position="1357"/>
    </location>
</feature>
<feature type="coiled-coil region" evidence="1">
    <location>
        <begin position="1082"/>
        <end position="1127"/>
    </location>
</feature>
<feature type="region of interest" description="Disordered" evidence="2">
    <location>
        <begin position="135"/>
        <end position="157"/>
    </location>
</feature>
<sequence length="1650" mass="183357">MADTNRDVVAGRIQLDTSKILPAFKVIDGGALKNAESFKALNKELLVSEKSYTSMAKAMDKLALTSDERRKKILDESNALVAQRTAAAALLAAKKSQLDATNQIVESKLQAQQAIQKKREDAIEQQEKEHLKRLETLQNRANTSGAQASRATGTDEAARERALQYEQRTRRAIANAEEQDHQTRLRNIQKEEAARERALQEEQRIRRRLEQTANNTSQTSSDSTTVLNRMGDALLRATLYQGAYAAIHQAQRALKEGLVDIEANMAGYVQTNEHYFVSFNEGTNEMVMDTKRLSEETTNFIHTAHDLGANILDVTESARLWGRMYKDVGVVQEMVRQSTKLSTVDLVGLQDATKMMEAVMAQYGVQIHSVNEAQMQGNRVLDSWSSVAHNTMAPAKELGAAFERTGKIASETGVSFDFMNGLISSGIRNTALGGANLGNMWKTVLGTIRTDKAVDELERLGVATKKTVDGAEEWRKAEDILLDLSIAVIDKNYDLTKSFQDISRGVFQFAKLAASMNVGDILLGESASINSSGSTMQYLKVQMDTIERKAAATRASLLEIFSTAGDDGLRKSIKDVLDVLDQLLIGLTKVPKGVYEVTAGLGALLIAYRVLSAPIMNLVTAVGVLTAAKTTETIAVNTNTAANEVNILSSQGATISTVQRTVATEGVIVATAGSTLATEAATVATVGMTTAQAAMSVTMGLATAGLSILAGIAMVWVYNSGQVEKAERETAQAMKDTMSTQQQMISQMQRQEEFVPKLVDAHNKLQAQYDKLTESAKSDTEASKKQIEIKGQLEKVSQALSATVKAEGLAQLQAAGYTAQAVKIQVDKIKEAREQLRLSNVQMAKSERDEIAKQMKAKAEQVSGDQEELSGWAGSSKLNPFRSRGIAVNKEQVEAGIKEVSKLEQKLLEKNAAIAEMESQPLIDKLAGEEGKRQREIEDIEKDFDAKRAQFTHLVNRKTEGYITAADQEKKLSEILSEYKDKLAGNEKIENLIDDISRTDAGHEFNAKGFGKDKADAAFKFPMNDIDNQIKQAQMLKESASSLIDFYQAKQGALSQGVDDTSQRIALYENRQNSLRDSNVTLRESLTQLEQKQNELDSLYKKGGVTLDEYNQQSEAVTSRIASVTKEVDANSVAWWNDAKAIKEAQEQALKDSFSFSEKWIAHEKATREMSAAEELAAWERVQAEYAEGTELRKQADEQVYAGRKAAINEEMSLSEKWISHQKGIGKLTPAKEIAAWERVQGRYLEGTEQRMKAEEQLYNLRKQAFQDEEKNIEEKNKKELDSLDKLVKAEKKYISEAKKAELERIDAAKKAYVEAQDAKIKAINDLIAADQEANSDSDYEKQLAEKKARAKLLEDAVGPEGKKERRDLLKEIEKMETDHSRDLRKRSLEDQKKTLEEEKKVREKAFDDQKAAAETHYQSLLDALDLYNNDAEGRAETLKQIQILKESEKNQEILKNLDTFIADYQSKMSKIIPTTSGSVTDSGTKEYAPTKTQKEMDLEEYNRNKDLWNQANADGDKARMADYNRRNEEIRKKYGIIEDNGKLQHFKDGGVVRGGRGQAVPVIAHAGEMYINEAQQSNLFKLLNFSMPQMNFSMPSFDIPRSTVQNITQHFDMSASNVNLTDQADIKSFYKERGNIVDRSLSRSGVKIR</sequence>
<evidence type="ECO:0000313" key="3">
    <source>
        <dbReference type="EMBL" id="MCU6797995.1"/>
    </source>
</evidence>
<dbReference type="EMBL" id="JAOQIO010000124">
    <property type="protein sequence ID" value="MCU6797995.1"/>
    <property type="molecule type" value="Genomic_DNA"/>
</dbReference>
<accession>A0ABT2UTM0</accession>